<keyword evidence="2" id="KW-0614">Plasmid</keyword>
<feature type="region of interest" description="Disordered" evidence="1">
    <location>
        <begin position="47"/>
        <end position="70"/>
    </location>
</feature>
<evidence type="ECO:0000256" key="1">
    <source>
        <dbReference type="SAM" id="MobiDB-lite"/>
    </source>
</evidence>
<gene>
    <name evidence="2" type="ORF">IHE29_00220</name>
</gene>
<sequence>MLRFARQYLGYDGKAIDPTLTLFDIHHLLKVISMERLRFPSSSLFRRTTNEPAAPKNERSSSSATRRSASGVLSGFNKLFKRNKNKNDILPQHRPWTDSLFELPKVPNDSTIQEINEKMKYPANGSIRSLKPEDPEYFSKLAEREASAAKQSLPQSPVTSLPPHSTTSNTELPWASRNGTDAKQEPSKKNSVETKLPRNVLRTPPKVNVSDLPPTPPIPREYENGAARSATSHR</sequence>
<proteinExistence type="predicted"/>
<evidence type="ECO:0000313" key="2">
    <source>
        <dbReference type="EMBL" id="WXK37826.1"/>
    </source>
</evidence>
<feature type="compositionally biased region" description="Polar residues" evidence="1">
    <location>
        <begin position="149"/>
        <end position="179"/>
    </location>
</feature>
<dbReference type="EMBL" id="CP062175">
    <property type="protein sequence ID" value="WXK37826.1"/>
    <property type="molecule type" value="Genomic_DNA"/>
</dbReference>
<name>A0ABZ2PRT7_9BURK</name>
<keyword evidence="3" id="KW-1185">Reference proteome</keyword>
<feature type="compositionally biased region" description="Basic and acidic residues" evidence="1">
    <location>
        <begin position="180"/>
        <end position="196"/>
    </location>
</feature>
<feature type="compositionally biased region" description="Low complexity" evidence="1">
    <location>
        <begin position="60"/>
        <end position="70"/>
    </location>
</feature>
<feature type="region of interest" description="Disordered" evidence="1">
    <location>
        <begin position="144"/>
        <end position="234"/>
    </location>
</feature>
<accession>A0ABZ2PRT7</accession>
<dbReference type="RefSeq" id="WP_338910415.1">
    <property type="nucleotide sequence ID" value="NZ_CP062175.1"/>
</dbReference>
<geneLocation type="plasmid" evidence="2 3">
    <name>megaplasmid</name>
</geneLocation>
<protein>
    <submittedName>
        <fullName evidence="2">Uncharacterized protein</fullName>
    </submittedName>
</protein>
<evidence type="ECO:0000313" key="3">
    <source>
        <dbReference type="Proteomes" id="UP001493153"/>
    </source>
</evidence>
<organism evidence="2 3">
    <name type="scientific">Mycetohabitans rhizoxinica</name>
    <dbReference type="NCBI Taxonomy" id="412963"/>
    <lineage>
        <taxon>Bacteria</taxon>
        <taxon>Pseudomonadati</taxon>
        <taxon>Pseudomonadota</taxon>
        <taxon>Betaproteobacteria</taxon>
        <taxon>Burkholderiales</taxon>
        <taxon>Burkholderiaceae</taxon>
        <taxon>Mycetohabitans</taxon>
    </lineage>
</organism>
<dbReference type="Proteomes" id="UP001493153">
    <property type="component" value="Plasmid megaplasmid"/>
</dbReference>
<reference evidence="2 3" key="1">
    <citation type="submission" date="2020-09" db="EMBL/GenBank/DDBJ databases">
        <title>Genome sequences of Mycetohabitans spp.</title>
        <authorList>
            <person name="Carter M.E."/>
            <person name="Carpenter S.C.D."/>
            <person name="Bogdanove A.J."/>
        </authorList>
    </citation>
    <scope>NUCLEOTIDE SEQUENCE [LARGE SCALE GENOMIC DNA]</scope>
    <source>
        <strain evidence="2 3">B12</strain>
        <plasmid evidence="2 3">megaplasmid</plasmid>
    </source>
</reference>